<keyword evidence="3" id="KW-1185">Reference proteome</keyword>
<dbReference type="AlphaFoldDB" id="A0A284RPE7"/>
<dbReference type="EMBL" id="FUEG01000012">
    <property type="protein sequence ID" value="SJL10631.1"/>
    <property type="molecule type" value="Genomic_DNA"/>
</dbReference>
<proteinExistence type="predicted"/>
<evidence type="ECO:0000256" key="1">
    <source>
        <dbReference type="SAM" id="MobiDB-lite"/>
    </source>
</evidence>
<evidence type="ECO:0000313" key="2">
    <source>
        <dbReference type="EMBL" id="SJL10631.1"/>
    </source>
</evidence>
<accession>A0A284RPE7</accession>
<organism evidence="2 3">
    <name type="scientific">Armillaria ostoyae</name>
    <name type="common">Armillaria root rot fungus</name>
    <dbReference type="NCBI Taxonomy" id="47428"/>
    <lineage>
        <taxon>Eukaryota</taxon>
        <taxon>Fungi</taxon>
        <taxon>Dikarya</taxon>
        <taxon>Basidiomycota</taxon>
        <taxon>Agaricomycotina</taxon>
        <taxon>Agaricomycetes</taxon>
        <taxon>Agaricomycetidae</taxon>
        <taxon>Agaricales</taxon>
        <taxon>Marasmiineae</taxon>
        <taxon>Physalacriaceae</taxon>
        <taxon>Armillaria</taxon>
    </lineage>
</organism>
<name>A0A284RPE7_ARMOS</name>
<feature type="compositionally biased region" description="Low complexity" evidence="1">
    <location>
        <begin position="86"/>
        <end position="105"/>
    </location>
</feature>
<reference evidence="3" key="1">
    <citation type="journal article" date="2017" name="Nat. Ecol. Evol.">
        <title>Genome expansion and lineage-specific genetic innovations in the forest pathogenic fungi Armillaria.</title>
        <authorList>
            <person name="Sipos G."/>
            <person name="Prasanna A.N."/>
            <person name="Walter M.C."/>
            <person name="O'Connor E."/>
            <person name="Balint B."/>
            <person name="Krizsan K."/>
            <person name="Kiss B."/>
            <person name="Hess J."/>
            <person name="Varga T."/>
            <person name="Slot J."/>
            <person name="Riley R."/>
            <person name="Boka B."/>
            <person name="Rigling D."/>
            <person name="Barry K."/>
            <person name="Lee J."/>
            <person name="Mihaltcheva S."/>
            <person name="LaButti K."/>
            <person name="Lipzen A."/>
            <person name="Waldron R."/>
            <person name="Moloney N.M."/>
            <person name="Sperisen C."/>
            <person name="Kredics L."/>
            <person name="Vagvoelgyi C."/>
            <person name="Patrignani A."/>
            <person name="Fitzpatrick D."/>
            <person name="Nagy I."/>
            <person name="Doyle S."/>
            <person name="Anderson J.B."/>
            <person name="Grigoriev I.V."/>
            <person name="Gueldener U."/>
            <person name="Muensterkoetter M."/>
            <person name="Nagy L.G."/>
        </authorList>
    </citation>
    <scope>NUCLEOTIDE SEQUENCE [LARGE SCALE GENOMIC DNA]</scope>
    <source>
        <strain evidence="3">C18/9</strain>
    </source>
</reference>
<feature type="region of interest" description="Disordered" evidence="1">
    <location>
        <begin position="1"/>
        <end position="108"/>
    </location>
</feature>
<feature type="region of interest" description="Disordered" evidence="1">
    <location>
        <begin position="135"/>
        <end position="164"/>
    </location>
</feature>
<feature type="compositionally biased region" description="Polar residues" evidence="1">
    <location>
        <begin position="143"/>
        <end position="163"/>
    </location>
</feature>
<feature type="compositionally biased region" description="Pro residues" evidence="1">
    <location>
        <begin position="60"/>
        <end position="69"/>
    </location>
</feature>
<sequence length="301" mass="33272">MVGNASGSPCTGAKPCARPSIIIRTADKDRTGRPTLSPIAERRDDEEACCSHHTRTKPIRPLPPTPKPAPRIRRLPSRPLPPFPVPTIAVVPPTPSSPSTSVMPETHNETSETPLLLTSASPIHRPPALVVLTSPDALKPSNRDSQCLTPLTPSIPQAPTPTTARRKRLSKLRRHLGETIPDELVSGNKLLPPTSKPSELDIEITSVSQSELCFARLMKSADSNSVSTSEESEELETLEDDEDEDIGIVLAEDIDEDEWFQGTVFKAVRPRRYSQRWYLEKGGKRWEDTDYTDILSRLRSL</sequence>
<gene>
    <name evidence="2" type="ORF">ARMOST_14022</name>
</gene>
<dbReference type="Proteomes" id="UP000219338">
    <property type="component" value="Unassembled WGS sequence"/>
</dbReference>
<dbReference type="OrthoDB" id="2980827at2759"/>
<evidence type="ECO:0000313" key="3">
    <source>
        <dbReference type="Proteomes" id="UP000219338"/>
    </source>
</evidence>
<protein>
    <submittedName>
        <fullName evidence="2">Uncharacterized protein</fullName>
    </submittedName>
</protein>
<dbReference type="OMA" id="DEDEWFQ"/>